<protein>
    <submittedName>
        <fullName evidence="1">Initiation factor 2</fullName>
    </submittedName>
</protein>
<gene>
    <name evidence="1" type="ORF">BV25DRAFT_1913528</name>
</gene>
<dbReference type="EMBL" id="MU277195">
    <property type="protein sequence ID" value="KAI0065483.1"/>
    <property type="molecule type" value="Genomic_DNA"/>
</dbReference>
<proteinExistence type="predicted"/>
<keyword evidence="1" id="KW-0396">Initiation factor</keyword>
<keyword evidence="2" id="KW-1185">Reference proteome</keyword>
<organism evidence="1 2">
    <name type="scientific">Artomyces pyxidatus</name>
    <dbReference type="NCBI Taxonomy" id="48021"/>
    <lineage>
        <taxon>Eukaryota</taxon>
        <taxon>Fungi</taxon>
        <taxon>Dikarya</taxon>
        <taxon>Basidiomycota</taxon>
        <taxon>Agaricomycotina</taxon>
        <taxon>Agaricomycetes</taxon>
        <taxon>Russulales</taxon>
        <taxon>Auriscalpiaceae</taxon>
        <taxon>Artomyces</taxon>
    </lineage>
</organism>
<evidence type="ECO:0000313" key="2">
    <source>
        <dbReference type="Proteomes" id="UP000814140"/>
    </source>
</evidence>
<comment type="caution">
    <text evidence="1">The sequence shown here is derived from an EMBL/GenBank/DDBJ whole genome shotgun (WGS) entry which is preliminary data.</text>
</comment>
<reference evidence="1" key="1">
    <citation type="submission" date="2021-03" db="EMBL/GenBank/DDBJ databases">
        <authorList>
            <consortium name="DOE Joint Genome Institute"/>
            <person name="Ahrendt S."/>
            <person name="Looney B.P."/>
            <person name="Miyauchi S."/>
            <person name="Morin E."/>
            <person name="Drula E."/>
            <person name="Courty P.E."/>
            <person name="Chicoki N."/>
            <person name="Fauchery L."/>
            <person name="Kohler A."/>
            <person name="Kuo A."/>
            <person name="Labutti K."/>
            <person name="Pangilinan J."/>
            <person name="Lipzen A."/>
            <person name="Riley R."/>
            <person name="Andreopoulos W."/>
            <person name="He G."/>
            <person name="Johnson J."/>
            <person name="Barry K.W."/>
            <person name="Grigoriev I.V."/>
            <person name="Nagy L."/>
            <person name="Hibbett D."/>
            <person name="Henrissat B."/>
            <person name="Matheny P.B."/>
            <person name="Labbe J."/>
            <person name="Martin F."/>
        </authorList>
    </citation>
    <scope>NUCLEOTIDE SEQUENCE</scope>
    <source>
        <strain evidence="1">HHB10654</strain>
    </source>
</reference>
<reference evidence="1" key="2">
    <citation type="journal article" date="2022" name="New Phytol.">
        <title>Evolutionary transition to the ectomycorrhizal habit in the genomes of a hyperdiverse lineage of mushroom-forming fungi.</title>
        <authorList>
            <person name="Looney B."/>
            <person name="Miyauchi S."/>
            <person name="Morin E."/>
            <person name="Drula E."/>
            <person name="Courty P.E."/>
            <person name="Kohler A."/>
            <person name="Kuo A."/>
            <person name="LaButti K."/>
            <person name="Pangilinan J."/>
            <person name="Lipzen A."/>
            <person name="Riley R."/>
            <person name="Andreopoulos W."/>
            <person name="He G."/>
            <person name="Johnson J."/>
            <person name="Nolan M."/>
            <person name="Tritt A."/>
            <person name="Barry K.W."/>
            <person name="Grigoriev I.V."/>
            <person name="Nagy L.G."/>
            <person name="Hibbett D."/>
            <person name="Henrissat B."/>
            <person name="Matheny P.B."/>
            <person name="Labbe J."/>
            <person name="Martin F.M."/>
        </authorList>
    </citation>
    <scope>NUCLEOTIDE SEQUENCE</scope>
    <source>
        <strain evidence="1">HHB10654</strain>
    </source>
</reference>
<dbReference type="Proteomes" id="UP000814140">
    <property type="component" value="Unassembled WGS sequence"/>
</dbReference>
<sequence>MHSRSRRALSRLGRKTQARSVATATKPVPWPRDKWDSQPAASSSSLGKWTRPQDHNSPPPSSDTSAASPPSTDWSPLNLDKPPPANPNIGKWARSAASSSTASTPSANRWRGFGMKSVTGSSSSSGAWSDSAMPSGRRRSPAQVTAPTQLEREAAPHLLDPGQQTLRRPEGQNFRPSTFRRSEAQNFRRPLAHPQTFRPRENRQPEQESHDPLHDSQPNEVLPSSDEDQPTFESSFVSAPYEGRLDESVRRSKFAYKERRSLVDRRSDVGIPAHHRIQYNRGTQNPAINKKPKWRAEFRRPKIDVYIPSIVSVGTLARLLKVPLERLHRKMHEAGMGEDASYDHVLTSDYAVLLAEEFNRNPIINDEAAFDIFPSPPPAEKSSLPPRPPIVTIMGHVDHGKTTLLDTLRSSSVAKGEAGGITQHIGAFSVPVPNSAGGTITFLDTPGHAAFSAMRARGAGVTDIVVLVVAADDGVMPQTKEVIELVQKDKDVQLVVAINKVDKPGIDIEKVQNALLVEGVQLESLGGDIPSVEVSGLTGKGLDDLMETISAVAEVQDFRAERDGKVHGHVLESRQQKGLGPVATVLLLRGCLKPGSHVICGTTHAKVRGMSDSAGNAVKAAYPGMAVTVSGWKDLPSAGDEVLQGTEQEIKKAVANRLRKAEQDDTLVDIEAINIQRRTERERRELEAEAEAAGKVFVEESPQDDGSKVLKLIIKGDVSGSVEAVSSSVEGIGNDLARVKIVSTGVGEVSESDILRAKAAEGMVVAFSVPVSRAATLAAGTNNVPVYSSSIIYQVMDEVKKRVTDLLPAKFEKRVVAEAKVLQIFDIHVSGKQTKPVAGCRVTNGVLNKNKPMQVVRNGRVLHEGRLETMRHLKSDITEASNGVECGLSLESFSGLRPDDVIQMYQEVELPKHL</sequence>
<keyword evidence="1" id="KW-0648">Protein biosynthesis</keyword>
<name>A0ACB8TBF5_9AGAM</name>
<evidence type="ECO:0000313" key="1">
    <source>
        <dbReference type="EMBL" id="KAI0065483.1"/>
    </source>
</evidence>
<accession>A0ACB8TBF5</accession>